<proteinExistence type="predicted"/>
<feature type="domain" description="DUF4232" evidence="2">
    <location>
        <begin position="84"/>
        <end position="222"/>
    </location>
</feature>
<comment type="caution">
    <text evidence="3">The sequence shown here is derived from an EMBL/GenBank/DDBJ whole genome shotgun (WGS) entry which is preliminary data.</text>
</comment>
<organism evidence="3">
    <name type="scientific">mine drainage metagenome</name>
    <dbReference type="NCBI Taxonomy" id="410659"/>
    <lineage>
        <taxon>unclassified sequences</taxon>
        <taxon>metagenomes</taxon>
        <taxon>ecological metagenomes</taxon>
    </lineage>
</organism>
<evidence type="ECO:0000313" key="3">
    <source>
        <dbReference type="EMBL" id="OIQ88199.1"/>
    </source>
</evidence>
<dbReference type="Pfam" id="PF14016">
    <property type="entry name" value="DUF4232"/>
    <property type="match status" value="1"/>
</dbReference>
<name>A0A1J5R829_9ZZZZ</name>
<feature type="compositionally biased region" description="Low complexity" evidence="1">
    <location>
        <begin position="35"/>
        <end position="79"/>
    </location>
</feature>
<dbReference type="AlphaFoldDB" id="A0A1J5R829"/>
<evidence type="ECO:0000259" key="2">
    <source>
        <dbReference type="Pfam" id="PF14016"/>
    </source>
</evidence>
<dbReference type="EMBL" id="MLJW01000383">
    <property type="protein sequence ID" value="OIQ88199.1"/>
    <property type="molecule type" value="Genomic_DNA"/>
</dbReference>
<reference evidence="3" key="1">
    <citation type="submission" date="2016-10" db="EMBL/GenBank/DDBJ databases">
        <title>Sequence of Gallionella enrichment culture.</title>
        <authorList>
            <person name="Poehlein A."/>
            <person name="Muehling M."/>
            <person name="Daniel R."/>
        </authorList>
    </citation>
    <scope>NUCLEOTIDE SEQUENCE</scope>
</reference>
<dbReference type="InterPro" id="IPR025326">
    <property type="entry name" value="DUF4232"/>
</dbReference>
<gene>
    <name evidence="3" type="ORF">GALL_299320</name>
</gene>
<accession>A0A1J5R829</accession>
<sequence>MTHDEHHHHTIASALLRTGLVAGIVVTLAACTAAGSSGGATSSTSAPATVTTPASPAAPTTSAPSASASASASTSASSPGIPPCATSALTGAVDLTAASGAAGSTFYPLDLTNTSGSTCSLEGYPGVSFVTGPSGTEIGDPARRNPVTAPTTVTLDAGHVAHATLQVSDAGNYDQTQCMPVMAHYLRIYPPGQTAALVVPFTTQACSATLPASIGGQLGITVMQPGAS</sequence>
<evidence type="ECO:0000256" key="1">
    <source>
        <dbReference type="SAM" id="MobiDB-lite"/>
    </source>
</evidence>
<protein>
    <recommendedName>
        <fullName evidence="2">DUF4232 domain-containing protein</fullName>
    </recommendedName>
</protein>
<feature type="region of interest" description="Disordered" evidence="1">
    <location>
        <begin position="35"/>
        <end position="81"/>
    </location>
</feature>